<evidence type="ECO:0000259" key="8">
    <source>
        <dbReference type="Pfam" id="PF13515"/>
    </source>
</evidence>
<feature type="transmembrane region" description="Helical" evidence="7">
    <location>
        <begin position="120"/>
        <end position="137"/>
    </location>
</feature>
<accession>A0A2T2YGZ0</accession>
<comment type="subcellular location">
    <subcellularLocation>
        <location evidence="1">Cell membrane</location>
        <topology evidence="1">Multi-pass membrane protein</topology>
    </subcellularLocation>
</comment>
<comment type="similarity">
    <text evidence="6">Belongs to the YccS/YhfK family.</text>
</comment>
<dbReference type="AlphaFoldDB" id="A0A2T2YGZ0"/>
<gene>
    <name evidence="9" type="ORF">AHMF7605_15350</name>
</gene>
<evidence type="ECO:0000313" key="9">
    <source>
        <dbReference type="EMBL" id="PSR54781.1"/>
    </source>
</evidence>
<keyword evidence="3 7" id="KW-0812">Transmembrane</keyword>
<evidence type="ECO:0000256" key="6">
    <source>
        <dbReference type="ARBA" id="ARBA00043993"/>
    </source>
</evidence>
<dbReference type="Proteomes" id="UP000240357">
    <property type="component" value="Unassembled WGS sequence"/>
</dbReference>
<evidence type="ECO:0000256" key="3">
    <source>
        <dbReference type="ARBA" id="ARBA00022692"/>
    </source>
</evidence>
<name>A0A2T2YGZ0_9BACT</name>
<evidence type="ECO:0000313" key="10">
    <source>
        <dbReference type="Proteomes" id="UP000240357"/>
    </source>
</evidence>
<feature type="transmembrane region" description="Helical" evidence="7">
    <location>
        <begin position="396"/>
        <end position="413"/>
    </location>
</feature>
<dbReference type="InterPro" id="IPR049453">
    <property type="entry name" value="Memb_transporter_dom"/>
</dbReference>
<dbReference type="EMBL" id="PYFT01000001">
    <property type="protein sequence ID" value="PSR54781.1"/>
    <property type="molecule type" value="Genomic_DNA"/>
</dbReference>
<feature type="transmembrane region" description="Helical" evidence="7">
    <location>
        <begin position="513"/>
        <end position="534"/>
    </location>
</feature>
<evidence type="ECO:0000256" key="2">
    <source>
        <dbReference type="ARBA" id="ARBA00022475"/>
    </source>
</evidence>
<protein>
    <recommendedName>
        <fullName evidence="8">Integral membrane bound transporter domain-containing protein</fullName>
    </recommendedName>
</protein>
<feature type="transmembrane region" description="Helical" evidence="7">
    <location>
        <begin position="95"/>
        <end position="113"/>
    </location>
</feature>
<dbReference type="GO" id="GO:0005886">
    <property type="term" value="C:plasma membrane"/>
    <property type="evidence" value="ECO:0007669"/>
    <property type="project" value="UniProtKB-SubCell"/>
</dbReference>
<evidence type="ECO:0000256" key="5">
    <source>
        <dbReference type="ARBA" id="ARBA00023136"/>
    </source>
</evidence>
<evidence type="ECO:0000256" key="4">
    <source>
        <dbReference type="ARBA" id="ARBA00022989"/>
    </source>
</evidence>
<feature type="transmembrane region" description="Helical" evidence="7">
    <location>
        <begin position="465"/>
        <end position="481"/>
    </location>
</feature>
<sequence length="738" mass="83393">MVFEKFIIKLRSFLRQEYFDPDVLRALLVTSGLLVPLVVSHALEVPAYGSFAAITAQLLLSARIQTTYPREAFILVFSLIFISLAPFIGTLVGNNIWWAVIAMALIAGISSLAKELGTHGQSLSLCAVIVFLLSLSGPHELETGLYRMVATWCGGIWASMVILFFWPFRPDLPYYTNLALPWELSGNLAALLANSTSKALEEKIQKKEIALRNAINNVLPFLRKNNRRFFYIRRDLLKTVRASSRLGATMLAMFTNLETIYRQNLSGPWLTDLQICFTNASKAAKAVANVLVIGRKKDIEHLKNCISQLVLTTQQLEQHLDTNDLDIVIRLDLHRILILFQSAIHYLEDAHLLLNRIEEKKANSPDELIPVRFQPLSKLLSIHRLFNFRKVPLRHTLRLMLLTSLSIGLFYGFEIPRGYWIALTIMVVLQPDYGTTQQKALQRVTGTTIGAAISTLLLIQPLNTSYYILLIAIFCFAFIYLQQRNYTISVVFVTMMLVAMFEVSGAIDWHYAAYRLFATSLGGILAIMGAFLLWPDWERSQVRSILAKGFLANRDLLLQLQHELTAQTGFHARIIADRRKAEIANLSIADSVVRLQLEPGTKKQKLQIAQNISFHNKRLTRELTSFAALLPSMDTNESYAELILILEQYSQLITDYAEYLKTELLFTNSIPAEPPFPDVKSTLKLSPSHVVSTKTRDQLHMNTGTLKEELIHEQVNKIALTIHDLGKSVQALNALKNI</sequence>
<feature type="domain" description="Integral membrane bound transporter" evidence="8">
    <location>
        <begin position="407"/>
        <end position="528"/>
    </location>
</feature>
<dbReference type="PANTHER" id="PTHR30509:SF8">
    <property type="entry name" value="INNER MEMBRANE PROTEIN YCCS"/>
    <property type="match status" value="1"/>
</dbReference>
<dbReference type="Pfam" id="PF13515">
    <property type="entry name" value="FUSC_2"/>
    <property type="match status" value="1"/>
</dbReference>
<feature type="transmembrane region" description="Helical" evidence="7">
    <location>
        <begin position="149"/>
        <end position="168"/>
    </location>
</feature>
<organism evidence="9 10">
    <name type="scientific">Adhaeribacter arboris</name>
    <dbReference type="NCBI Taxonomy" id="2072846"/>
    <lineage>
        <taxon>Bacteria</taxon>
        <taxon>Pseudomonadati</taxon>
        <taxon>Bacteroidota</taxon>
        <taxon>Cytophagia</taxon>
        <taxon>Cytophagales</taxon>
        <taxon>Hymenobacteraceae</taxon>
        <taxon>Adhaeribacter</taxon>
    </lineage>
</organism>
<evidence type="ECO:0000256" key="1">
    <source>
        <dbReference type="ARBA" id="ARBA00004651"/>
    </source>
</evidence>
<keyword evidence="10" id="KW-1185">Reference proteome</keyword>
<dbReference type="OrthoDB" id="8670769at2"/>
<keyword evidence="5 7" id="KW-0472">Membrane</keyword>
<evidence type="ECO:0000256" key="7">
    <source>
        <dbReference type="SAM" id="Phobius"/>
    </source>
</evidence>
<proteinExistence type="inferred from homology"/>
<keyword evidence="4 7" id="KW-1133">Transmembrane helix</keyword>
<dbReference type="PANTHER" id="PTHR30509">
    <property type="entry name" value="P-HYDROXYBENZOIC ACID EFFLUX PUMP SUBUNIT-RELATED"/>
    <property type="match status" value="1"/>
</dbReference>
<feature type="transmembrane region" description="Helical" evidence="7">
    <location>
        <begin position="488"/>
        <end position="507"/>
    </location>
</feature>
<feature type="transmembrane region" description="Helical" evidence="7">
    <location>
        <begin position="72"/>
        <end position="89"/>
    </location>
</feature>
<reference evidence="9 10" key="1">
    <citation type="submission" date="2018-03" db="EMBL/GenBank/DDBJ databases">
        <title>Adhaeribacter sp. HMF7605 Genome sequencing and assembly.</title>
        <authorList>
            <person name="Kang H."/>
            <person name="Kang J."/>
            <person name="Cha I."/>
            <person name="Kim H."/>
            <person name="Joh K."/>
        </authorList>
    </citation>
    <scope>NUCLEOTIDE SEQUENCE [LARGE SCALE GENOMIC DNA]</scope>
    <source>
        <strain evidence="9 10">HMF7605</strain>
    </source>
</reference>
<keyword evidence="2" id="KW-1003">Cell membrane</keyword>
<dbReference type="RefSeq" id="WP_106930772.1">
    <property type="nucleotide sequence ID" value="NZ_PYFT01000001.1"/>
</dbReference>
<comment type="caution">
    <text evidence="9">The sequence shown here is derived from an EMBL/GenBank/DDBJ whole genome shotgun (WGS) entry which is preliminary data.</text>
</comment>